<protein>
    <recommendedName>
        <fullName evidence="3">Secreted protein</fullName>
    </recommendedName>
</protein>
<accession>A0AAV7UB49</accession>
<evidence type="ECO:0000313" key="1">
    <source>
        <dbReference type="EMBL" id="KAJ1186292.1"/>
    </source>
</evidence>
<comment type="caution">
    <text evidence="1">The sequence shown here is derived from an EMBL/GenBank/DDBJ whole genome shotgun (WGS) entry which is preliminary data.</text>
</comment>
<name>A0AAV7UB49_PLEWA</name>
<keyword evidence="2" id="KW-1185">Reference proteome</keyword>
<dbReference type="AlphaFoldDB" id="A0AAV7UB49"/>
<dbReference type="Proteomes" id="UP001066276">
    <property type="component" value="Chromosome 3_1"/>
</dbReference>
<organism evidence="1 2">
    <name type="scientific">Pleurodeles waltl</name>
    <name type="common">Iberian ribbed newt</name>
    <dbReference type="NCBI Taxonomy" id="8319"/>
    <lineage>
        <taxon>Eukaryota</taxon>
        <taxon>Metazoa</taxon>
        <taxon>Chordata</taxon>
        <taxon>Craniata</taxon>
        <taxon>Vertebrata</taxon>
        <taxon>Euteleostomi</taxon>
        <taxon>Amphibia</taxon>
        <taxon>Batrachia</taxon>
        <taxon>Caudata</taxon>
        <taxon>Salamandroidea</taxon>
        <taxon>Salamandridae</taxon>
        <taxon>Pleurodelinae</taxon>
        <taxon>Pleurodeles</taxon>
    </lineage>
</organism>
<dbReference type="EMBL" id="JANPWB010000005">
    <property type="protein sequence ID" value="KAJ1186292.1"/>
    <property type="molecule type" value="Genomic_DNA"/>
</dbReference>
<proteinExistence type="predicted"/>
<reference evidence="1" key="1">
    <citation type="journal article" date="2022" name="bioRxiv">
        <title>Sequencing and chromosome-scale assembly of the giantPleurodeles waltlgenome.</title>
        <authorList>
            <person name="Brown T."/>
            <person name="Elewa A."/>
            <person name="Iarovenko S."/>
            <person name="Subramanian E."/>
            <person name="Araus A.J."/>
            <person name="Petzold A."/>
            <person name="Susuki M."/>
            <person name="Suzuki K.-i.T."/>
            <person name="Hayashi T."/>
            <person name="Toyoda A."/>
            <person name="Oliveira C."/>
            <person name="Osipova E."/>
            <person name="Leigh N.D."/>
            <person name="Simon A."/>
            <person name="Yun M.H."/>
        </authorList>
    </citation>
    <scope>NUCLEOTIDE SEQUENCE</scope>
    <source>
        <strain evidence="1">20211129_DDA</strain>
        <tissue evidence="1">Liver</tissue>
    </source>
</reference>
<evidence type="ECO:0008006" key="3">
    <source>
        <dbReference type="Google" id="ProtNLM"/>
    </source>
</evidence>
<evidence type="ECO:0000313" key="2">
    <source>
        <dbReference type="Proteomes" id="UP001066276"/>
    </source>
</evidence>
<sequence length="80" mass="9330">MWWTVRRCCVRSTVCTQLKQRGGPSLLLCVAARLWGTHGRASGRGISQSIYLLREEYRYSYSIVRVNQIVSVYICREKEM</sequence>
<gene>
    <name evidence="1" type="ORF">NDU88_003075</name>
</gene>